<protein>
    <submittedName>
        <fullName evidence="1">Uncharacterized protein</fullName>
    </submittedName>
</protein>
<dbReference type="OMA" id="AGIIMEQ"/>
<keyword evidence="2" id="KW-1185">Reference proteome</keyword>
<comment type="caution">
    <text evidence="1">The sequence shown here is derived from an EMBL/GenBank/DDBJ whole genome shotgun (WGS) entry which is preliminary data.</text>
</comment>
<dbReference type="GeneID" id="63706135"/>
<gene>
    <name evidence="1" type="ORF">PGRI_031220</name>
</gene>
<dbReference type="STRING" id="5078.A0A135LJV5"/>
<sequence length="1285" mass="143475">MERVRKVFFHPLAASKARIREILEELPVGSAHPFSLERLLLCRTENGIEEIDISSYPDDFFSNAVDLGEMGEILLRRMAGFQSHLAVFQDFQIQQAPASTFKIPIVSGQITILAVSERTPTYYDFCFADASCNTCCWLERNTFPGINHSGDIYVGNDLLHYVTISKDTLTEKELCVFISGYNKTLITRFLGTHPALLVADHVDKILFIVPVPLDKATIGEATICCPLVIKRDGDSLVCSILSTATTDVDMYCDSRRLESASFAEAINRADFTISETPTDVASRAPAKEETISTSESLRKMTKENAVFVTDLVTIPSFLDLEKTEVIRFGTGIEFEQPGEDFLTKTETSTVVLPCIFGSQLQGPFILATGTAPSNVPFIDEFSIREYYKGLKNAVVIVDDRMTDNARNLATAYRINALFIVQLSPQTQPKNTDDIISLLNSANINAVTALAGPQSLVLVQISERYYFYRGIANQAHINTSRLEFGSDVTSILEAVGLESILDPRIERIVTLGDANRIILPSSGQLVHPRDLQRLFEELPMEQVEEVKDDISAAVPQLQVLLDQKELRELSKTLIFALSAKISNVTAPLRSTYTKYVTEEYKITDPASAKKKNDMLGQLRKVTREMQIALEPLISSLSNMISSRTTSKRTHDLKRLVRQTQIQNNVEAVKSMTFDTLAGYLETYAGDMGVMLLNIDTSSYSELLKNLNRPTIDASPCCDLDSRVLHLEGFDAGIIIEQSQANHDGPLRSGHDLSRPILALPYLSQHLGTGSMLAWVCWDEFVNLESPFTVRWMEKCNEAHIAALRIIMRSTLSQAVSARECNIQPSSPETGHLMSALLMAAMSKLAAMRTTAPVASQQAGDTVTKLMRGLFGNLLTIAGSGVRPQSMVWQLFGLNSQPDLPKTDIEWIWYETVVALYPYTGWPLEQFYENLEKLLDKALIRVVTKNEKVDGVRSSRTDEMIRFCKLRNIQLDHSRTIITIMMRMLTAEAETAPIATRLLEQIPEKLERQSKSYTRMIEYLKHLANGGERRANDDLVAAGVYTSRSAAFGALKREASEACKSKDWARMKDSCQAIMDKHIELASLWHIDHPNVLKVQNIKLYKDLLEADFGTDIDEATKTKNLALSKKVHGDAEKQRIPWQVGKQGQFGDDIEPLDEVFLHEVLTGEKSEAHPVVDSAQGSSPEATAMIEAKTGDFEQFESIVKSNFIIMMEKDLSAEIVCSMINVPVTTMRVFIKALNPTFVWEDLGKNFKTTILGLLEERSHREESHPTKKLLDLVIGNAKLQIDG</sequence>
<dbReference type="EMBL" id="LHQR01000065">
    <property type="protein sequence ID" value="KXG49252.1"/>
    <property type="molecule type" value="Genomic_DNA"/>
</dbReference>
<accession>A0A135LJV5</accession>
<evidence type="ECO:0000313" key="1">
    <source>
        <dbReference type="EMBL" id="KXG49252.1"/>
    </source>
</evidence>
<organism evidence="1 2">
    <name type="scientific">Penicillium patulum</name>
    <name type="common">Penicillium griseofulvum</name>
    <dbReference type="NCBI Taxonomy" id="5078"/>
    <lineage>
        <taxon>Eukaryota</taxon>
        <taxon>Fungi</taxon>
        <taxon>Dikarya</taxon>
        <taxon>Ascomycota</taxon>
        <taxon>Pezizomycotina</taxon>
        <taxon>Eurotiomycetes</taxon>
        <taxon>Eurotiomycetidae</taxon>
        <taxon>Eurotiales</taxon>
        <taxon>Aspergillaceae</taxon>
        <taxon>Penicillium</taxon>
    </lineage>
</organism>
<dbReference type="OrthoDB" id="10000387at2759"/>
<reference evidence="1 2" key="1">
    <citation type="journal article" date="2016" name="BMC Genomics">
        <title>Genome sequencing and secondary metabolism of the postharvest pathogen Penicillium griseofulvum.</title>
        <authorList>
            <person name="Banani H."/>
            <person name="Marcet-Houben M."/>
            <person name="Ballester A.R."/>
            <person name="Abbruscato P."/>
            <person name="Gonzalez-Candelas L."/>
            <person name="Gabaldon T."/>
            <person name="Spadaro D."/>
        </authorList>
    </citation>
    <scope>NUCLEOTIDE SEQUENCE [LARGE SCALE GENOMIC DNA]</scope>
    <source>
        <strain evidence="1 2">PG3</strain>
    </source>
</reference>
<evidence type="ECO:0000313" key="2">
    <source>
        <dbReference type="Proteomes" id="UP000070168"/>
    </source>
</evidence>
<dbReference type="RefSeq" id="XP_040647788.1">
    <property type="nucleotide sequence ID" value="XM_040790835.1"/>
</dbReference>
<name>A0A135LJV5_PENPA</name>
<proteinExistence type="predicted"/>
<dbReference type="Proteomes" id="UP000070168">
    <property type="component" value="Unassembled WGS sequence"/>
</dbReference>